<feature type="region of interest" description="Disordered" evidence="1">
    <location>
        <begin position="48"/>
        <end position="71"/>
    </location>
</feature>
<comment type="caution">
    <text evidence="2">The sequence shown here is derived from an EMBL/GenBank/DDBJ whole genome shotgun (WGS) entry which is preliminary data.</text>
</comment>
<name>A0ABD0KZ34_9CAEN</name>
<dbReference type="Proteomes" id="UP001519460">
    <property type="component" value="Unassembled WGS sequence"/>
</dbReference>
<organism evidence="2 3">
    <name type="scientific">Batillaria attramentaria</name>
    <dbReference type="NCBI Taxonomy" id="370345"/>
    <lineage>
        <taxon>Eukaryota</taxon>
        <taxon>Metazoa</taxon>
        <taxon>Spiralia</taxon>
        <taxon>Lophotrochozoa</taxon>
        <taxon>Mollusca</taxon>
        <taxon>Gastropoda</taxon>
        <taxon>Caenogastropoda</taxon>
        <taxon>Sorbeoconcha</taxon>
        <taxon>Cerithioidea</taxon>
        <taxon>Batillariidae</taxon>
        <taxon>Batillaria</taxon>
    </lineage>
</organism>
<accession>A0ABD0KZ34</accession>
<dbReference type="EMBL" id="JACVVK020000105">
    <property type="protein sequence ID" value="KAK7492213.1"/>
    <property type="molecule type" value="Genomic_DNA"/>
</dbReference>
<reference evidence="2 3" key="1">
    <citation type="journal article" date="2023" name="Sci. Data">
        <title>Genome assembly of the Korean intertidal mud-creeper Batillaria attramentaria.</title>
        <authorList>
            <person name="Patra A.K."/>
            <person name="Ho P.T."/>
            <person name="Jun S."/>
            <person name="Lee S.J."/>
            <person name="Kim Y."/>
            <person name="Won Y.J."/>
        </authorList>
    </citation>
    <scope>NUCLEOTIDE SEQUENCE [LARGE SCALE GENOMIC DNA]</scope>
    <source>
        <strain evidence="2">Wonlab-2016</strain>
    </source>
</reference>
<evidence type="ECO:0000256" key="1">
    <source>
        <dbReference type="SAM" id="MobiDB-lite"/>
    </source>
</evidence>
<dbReference type="AlphaFoldDB" id="A0ABD0KZ34"/>
<feature type="compositionally biased region" description="Basic and acidic residues" evidence="1">
    <location>
        <begin position="49"/>
        <end position="71"/>
    </location>
</feature>
<protein>
    <submittedName>
        <fullName evidence="2">Uncharacterized protein</fullName>
    </submittedName>
</protein>
<evidence type="ECO:0000313" key="3">
    <source>
        <dbReference type="Proteomes" id="UP001519460"/>
    </source>
</evidence>
<evidence type="ECO:0000313" key="2">
    <source>
        <dbReference type="EMBL" id="KAK7492213.1"/>
    </source>
</evidence>
<proteinExistence type="predicted"/>
<keyword evidence="3" id="KW-1185">Reference proteome</keyword>
<gene>
    <name evidence="2" type="ORF">BaRGS_00016510</name>
</gene>
<feature type="region of interest" description="Disordered" evidence="1">
    <location>
        <begin position="1"/>
        <end position="22"/>
    </location>
</feature>
<sequence>MYRGVAIGGHVQSGLSEGASRTDRGCAIGWDESLEPLAAIDSKTMCAEKAPKGEEGKVKKGPKRPDILGTG</sequence>